<dbReference type="Pfam" id="PF01844">
    <property type="entry name" value="HNH"/>
    <property type="match status" value="1"/>
</dbReference>
<feature type="region of interest" description="Disordered" evidence="1">
    <location>
        <begin position="86"/>
        <end position="123"/>
    </location>
</feature>
<dbReference type="Gene3D" id="1.10.30.50">
    <property type="match status" value="1"/>
</dbReference>
<organism evidence="3 4">
    <name type="scientific">Streptomyces humicola</name>
    <dbReference type="NCBI Taxonomy" id="2953240"/>
    <lineage>
        <taxon>Bacteria</taxon>
        <taxon>Bacillati</taxon>
        <taxon>Actinomycetota</taxon>
        <taxon>Actinomycetes</taxon>
        <taxon>Kitasatosporales</taxon>
        <taxon>Streptomycetaceae</taxon>
        <taxon>Streptomyces</taxon>
    </lineage>
</organism>
<evidence type="ECO:0000259" key="2">
    <source>
        <dbReference type="Pfam" id="PF01844"/>
    </source>
</evidence>
<name>A0ABT1PZ23_9ACTN</name>
<gene>
    <name evidence="3" type="ORF">NGB36_17235</name>
</gene>
<evidence type="ECO:0000256" key="1">
    <source>
        <dbReference type="SAM" id="MobiDB-lite"/>
    </source>
</evidence>
<evidence type="ECO:0000313" key="4">
    <source>
        <dbReference type="Proteomes" id="UP001057702"/>
    </source>
</evidence>
<dbReference type="InterPro" id="IPR003615">
    <property type="entry name" value="HNH_nuc"/>
</dbReference>
<evidence type="ECO:0000313" key="3">
    <source>
        <dbReference type="EMBL" id="MCQ4082300.1"/>
    </source>
</evidence>
<sequence length="138" mass="14793">MDNLSVQQLHTYYVLAGATPVLVHNDACTLRPGFEPTEGRGGAPGSRAGKNFTPAGKDEVIQRNAYDQPDGIARCANPECSVELQVPVKSQRGVTPDPREAQVDHQDPRSLGGSGDPSNGQALCRVCNRQKSDGPQLW</sequence>
<accession>A0ABT1PZ23</accession>
<protein>
    <submittedName>
        <fullName evidence="3">HNH endonuclease</fullName>
    </submittedName>
</protein>
<feature type="compositionally biased region" description="Basic and acidic residues" evidence="1">
    <location>
        <begin position="97"/>
        <end position="108"/>
    </location>
</feature>
<keyword evidence="4" id="KW-1185">Reference proteome</keyword>
<dbReference type="Proteomes" id="UP001057702">
    <property type="component" value="Unassembled WGS sequence"/>
</dbReference>
<proteinExistence type="predicted"/>
<keyword evidence="3" id="KW-0378">Hydrolase</keyword>
<dbReference type="EMBL" id="JANFNG010000012">
    <property type="protein sequence ID" value="MCQ4082300.1"/>
    <property type="molecule type" value="Genomic_DNA"/>
</dbReference>
<dbReference type="CDD" id="cd00085">
    <property type="entry name" value="HNHc"/>
    <property type="match status" value="1"/>
</dbReference>
<dbReference type="InterPro" id="IPR002711">
    <property type="entry name" value="HNH"/>
</dbReference>
<feature type="domain" description="HNH" evidence="2">
    <location>
        <begin position="99"/>
        <end position="133"/>
    </location>
</feature>
<keyword evidence="3" id="KW-0255">Endonuclease</keyword>
<reference evidence="3" key="1">
    <citation type="submission" date="2022-06" db="EMBL/GenBank/DDBJ databases">
        <title>Draft genome sequence of Streptomyces sp. RB6PN25 isolated from peat swamp forest in Thailand.</title>
        <authorList>
            <person name="Duangmal K."/>
            <person name="Klaysubun C."/>
        </authorList>
    </citation>
    <scope>NUCLEOTIDE SEQUENCE</scope>
    <source>
        <strain evidence="3">RB6PN25</strain>
    </source>
</reference>
<feature type="region of interest" description="Disordered" evidence="1">
    <location>
        <begin position="33"/>
        <end position="56"/>
    </location>
</feature>
<dbReference type="GO" id="GO:0004519">
    <property type="term" value="F:endonuclease activity"/>
    <property type="evidence" value="ECO:0007669"/>
    <property type="project" value="UniProtKB-KW"/>
</dbReference>
<comment type="caution">
    <text evidence="3">The sequence shown here is derived from an EMBL/GenBank/DDBJ whole genome shotgun (WGS) entry which is preliminary data.</text>
</comment>
<keyword evidence="3" id="KW-0540">Nuclease</keyword>